<dbReference type="Proteomes" id="UP000241118">
    <property type="component" value="Unassembled WGS sequence"/>
</dbReference>
<name>A0A2P8IFW7_SACCR</name>
<organism evidence="1 2">
    <name type="scientific">Saccharothrix carnea</name>
    <dbReference type="NCBI Taxonomy" id="1280637"/>
    <lineage>
        <taxon>Bacteria</taxon>
        <taxon>Bacillati</taxon>
        <taxon>Actinomycetota</taxon>
        <taxon>Actinomycetes</taxon>
        <taxon>Pseudonocardiales</taxon>
        <taxon>Pseudonocardiaceae</taxon>
        <taxon>Saccharothrix</taxon>
    </lineage>
</organism>
<protein>
    <submittedName>
        <fullName evidence="1">Uncharacterized protein</fullName>
    </submittedName>
</protein>
<proteinExistence type="predicted"/>
<evidence type="ECO:0000313" key="2">
    <source>
        <dbReference type="Proteomes" id="UP000241118"/>
    </source>
</evidence>
<reference evidence="1 2" key="1">
    <citation type="submission" date="2018-03" db="EMBL/GenBank/DDBJ databases">
        <title>Genomic Encyclopedia of Type Strains, Phase III (KMG-III): the genomes of soil and plant-associated and newly described type strains.</title>
        <authorList>
            <person name="Whitman W."/>
        </authorList>
    </citation>
    <scope>NUCLEOTIDE SEQUENCE [LARGE SCALE GENOMIC DNA]</scope>
    <source>
        <strain evidence="1 2">CGMCC 4.7097</strain>
    </source>
</reference>
<evidence type="ECO:0000313" key="1">
    <source>
        <dbReference type="EMBL" id="PSL57347.1"/>
    </source>
</evidence>
<gene>
    <name evidence="1" type="ORF">B0I31_102325</name>
</gene>
<comment type="caution">
    <text evidence="1">The sequence shown here is derived from an EMBL/GenBank/DDBJ whole genome shotgun (WGS) entry which is preliminary data.</text>
</comment>
<keyword evidence="2" id="KW-1185">Reference proteome</keyword>
<sequence>MPFSVRTEASGLLDDLLFHLEPRDHDVLSGIVRPTRSR</sequence>
<dbReference type="AlphaFoldDB" id="A0A2P8IFW7"/>
<accession>A0A2P8IFW7</accession>
<dbReference type="EMBL" id="PYAX01000002">
    <property type="protein sequence ID" value="PSL57347.1"/>
    <property type="molecule type" value="Genomic_DNA"/>
</dbReference>